<name>A0A4P7XLX4_9ALTE</name>
<evidence type="ECO:0008006" key="4">
    <source>
        <dbReference type="Google" id="ProtNLM"/>
    </source>
</evidence>
<geneLocation type="plasmid" evidence="2 3">
    <name>psoil36-7</name>
</geneLocation>
<dbReference type="KEGG" id="hmi:soil367_18885"/>
<protein>
    <recommendedName>
        <fullName evidence="4">Ig-like domain-containing protein</fullName>
    </recommendedName>
</protein>
<reference evidence="2 3" key="1">
    <citation type="submission" date="2018-07" db="EMBL/GenBank/DDBJ databases">
        <title>Marsedoiliclastica nanhaica gen. nov. sp. nov., a novel marine hydrocarbonoclastic bacterium isolated from an in-situ enriched hydrocarbon-degrading consortium in deep-sea sediment.</title>
        <authorList>
            <person name="Dong C."/>
            <person name="Ma T."/>
            <person name="Liu R."/>
            <person name="Shao Z."/>
        </authorList>
    </citation>
    <scope>NUCLEOTIDE SEQUENCE [LARGE SCALE GENOMIC DNA]</scope>
    <source>
        <strain evidence="3">soil36-7</strain>
        <plasmid evidence="2 3">psoil36-7</plasmid>
    </source>
</reference>
<feature type="region of interest" description="Disordered" evidence="1">
    <location>
        <begin position="1129"/>
        <end position="1160"/>
    </location>
</feature>
<feature type="compositionally biased region" description="Basic and acidic residues" evidence="1">
    <location>
        <begin position="1137"/>
        <end position="1160"/>
    </location>
</feature>
<dbReference type="Proteomes" id="UP000298049">
    <property type="component" value="Plasmid psoil36-7"/>
</dbReference>
<evidence type="ECO:0000313" key="2">
    <source>
        <dbReference type="EMBL" id="QCF28138.1"/>
    </source>
</evidence>
<keyword evidence="2" id="KW-0614">Plasmid</keyword>
<evidence type="ECO:0000313" key="3">
    <source>
        <dbReference type="Proteomes" id="UP000298049"/>
    </source>
</evidence>
<gene>
    <name evidence="2" type="ORF">soil367_18885</name>
</gene>
<evidence type="ECO:0000256" key="1">
    <source>
        <dbReference type="SAM" id="MobiDB-lite"/>
    </source>
</evidence>
<dbReference type="EMBL" id="CP031094">
    <property type="protein sequence ID" value="QCF28138.1"/>
    <property type="molecule type" value="Genomic_DNA"/>
</dbReference>
<proteinExistence type="predicted"/>
<keyword evidence="3" id="KW-1185">Reference proteome</keyword>
<organism evidence="2 3">
    <name type="scientific">Hydrocarboniclastica marina</name>
    <dbReference type="NCBI Taxonomy" id="2259620"/>
    <lineage>
        <taxon>Bacteria</taxon>
        <taxon>Pseudomonadati</taxon>
        <taxon>Pseudomonadota</taxon>
        <taxon>Gammaproteobacteria</taxon>
        <taxon>Alteromonadales</taxon>
        <taxon>Alteromonadaceae</taxon>
        <taxon>Hydrocarboniclastica</taxon>
    </lineage>
</organism>
<dbReference type="AlphaFoldDB" id="A0A4P7XLX4"/>
<accession>A0A4P7XLX4</accession>
<sequence length="1160" mass="130101">MNEFVINYLPELFSHRSGNKLSIPAIDRPFHWSDGSDTFVTNPIVVNGEVMSGIRPIYAGVRKDAGLSFIVNGVEVSPGEYKQVHSRYDFELMDGVLQLPMSPAYPGEASVSDVIISIGGDGELASIVTVDAWTFNGKIENPDLNPTRIFDEFAIRALSGTEDECELEASKNNAKTGGVLDNLKCWIDWFDIPSPLKPSTYGDPTLRGTIDHEGSMGLGYRAYVYDSDGSQHLVGEAYGEIHGNTAMGVVDYDFENDISTVYHTVQDIRMTLKQTDGPTCRLTVDEEYAKSFATRESRVKFCYLEWEHLPGTLAQEPQSLTPNARGRVFYTGEYQASFRVYAYTSIGTPVLVQQKTLKFEAIEPPPPKVTIVGGEPIVQNLYPVPTKGGKVLDVEINAENAAIRVSEFFNGGVIKKDEFPAVPWQVNFRNYQRIALDQTPLWTRSTHEVEALYTDLPNLRGSVFFDSLSVPGEEVRPVMSTDGNVALNDDKITLKISIRDIYNQSEGYSPQTMGNWDVRVVQQESYDRNSPVTEWVSIDAEGNASLPLDLEALDMASGILRLYAEARVRSPVPEYSKTVTSSQPVTVTVLYGGQIDAELDARYISGEAPFRTVFSLELMDRNLFSALGDVEWYIQKGEQGDWEKFDNTNRNPRVFERTFDEGIYYVKAKLLNRNSEAQTETPPLKVISYHKPRLEVEGPAVVFVGDTVEMTAVASFDGEPLVPGDVVMQWSEDAGKTWKEGGFDYVLTRDAEDVGRVRLHTRARMPIAPAEDRNAWTENKGSVEFRTIRPPRTYIYGPRVAEVGKEHKYQVHLGLPYARMGYEVKGFFTMPDGTEVEGDTAFYTPSSEELAETYAFIKYTAYIVGWREQGAEQVRDQRIRLWEYDFPEFQMSERYSASVAPADATLYVRPVNFRGRLENPVYEWEFPKSVEVIEDRNPIARKLRFAEPGNYPLTVTITDDRGNVAKIEKVIALGVPDPYNADFVISGDARHIRDPYEILVRPVISGGHPRDYIVDRKYYLNGEPMGSYGSYGQAILGAGTSTIKMEITSKFGEKAVKEEKFTVNENQPPVCELERSDRLGSWLLRADCSDPDGNVKTHNWWVDGEKLSLSGYRISINDSGTEPVEIQLSAVDDSGEESSKKTVILERPAQEPKTEPEPEP</sequence>